<dbReference type="EMBL" id="VSSQ01004140">
    <property type="protein sequence ID" value="MPM23911.1"/>
    <property type="molecule type" value="Genomic_DNA"/>
</dbReference>
<sequence>MEQSILQYYTALAKEGTEASIAEIMKHLDVDMSIGESKIIDFSLGLVDSCEGVKIMERYLFHGTQIQRNYCALYFGRRGDYFVTRKAYLEGLIDEKQAFSR</sequence>
<organism evidence="1">
    <name type="scientific">bioreactor metagenome</name>
    <dbReference type="NCBI Taxonomy" id="1076179"/>
    <lineage>
        <taxon>unclassified sequences</taxon>
        <taxon>metagenomes</taxon>
        <taxon>ecological metagenomes</taxon>
    </lineage>
</organism>
<name>A0A644Y7K2_9ZZZZ</name>
<evidence type="ECO:0000313" key="1">
    <source>
        <dbReference type="EMBL" id="MPM23911.1"/>
    </source>
</evidence>
<comment type="caution">
    <text evidence="1">The sequence shown here is derived from an EMBL/GenBank/DDBJ whole genome shotgun (WGS) entry which is preliminary data.</text>
</comment>
<proteinExistence type="predicted"/>
<reference evidence="1" key="1">
    <citation type="submission" date="2019-08" db="EMBL/GenBank/DDBJ databases">
        <authorList>
            <person name="Kucharzyk K."/>
            <person name="Murdoch R.W."/>
            <person name="Higgins S."/>
            <person name="Loffler F."/>
        </authorList>
    </citation>
    <scope>NUCLEOTIDE SEQUENCE</scope>
</reference>
<gene>
    <name evidence="1" type="ORF">SDC9_70388</name>
</gene>
<protein>
    <submittedName>
        <fullName evidence="1">Uncharacterized protein</fullName>
    </submittedName>
</protein>
<accession>A0A644Y7K2</accession>
<dbReference type="AlphaFoldDB" id="A0A644Y7K2"/>